<feature type="non-terminal residue" evidence="2">
    <location>
        <position position="63"/>
    </location>
</feature>
<evidence type="ECO:0000313" key="2">
    <source>
        <dbReference type="EMBL" id="KAK2119561.1"/>
    </source>
</evidence>
<proteinExistence type="predicted"/>
<gene>
    <name evidence="2" type="ORF">P7K49_000947</name>
</gene>
<comment type="caution">
    <text evidence="2">The sequence shown here is derived from an EMBL/GenBank/DDBJ whole genome shotgun (WGS) entry which is preliminary data.</text>
</comment>
<protein>
    <submittedName>
        <fullName evidence="2">Uncharacterized protein</fullName>
    </submittedName>
</protein>
<accession>A0ABQ9WD70</accession>
<dbReference type="EMBL" id="JASSZA010000001">
    <property type="protein sequence ID" value="KAK2119561.1"/>
    <property type="molecule type" value="Genomic_DNA"/>
</dbReference>
<keyword evidence="3" id="KW-1185">Reference proteome</keyword>
<dbReference type="Proteomes" id="UP001266305">
    <property type="component" value="Unassembled WGS sequence"/>
</dbReference>
<evidence type="ECO:0000313" key="3">
    <source>
        <dbReference type="Proteomes" id="UP001266305"/>
    </source>
</evidence>
<feature type="region of interest" description="Disordered" evidence="1">
    <location>
        <begin position="1"/>
        <end position="34"/>
    </location>
</feature>
<sequence>DRSLPLRRSCMAATPPDHSSNADSLSRGTSTSTSLTVCGSYTTGSLFQRRFLVQRHFDINQYD</sequence>
<evidence type="ECO:0000256" key="1">
    <source>
        <dbReference type="SAM" id="MobiDB-lite"/>
    </source>
</evidence>
<reference evidence="2 3" key="1">
    <citation type="submission" date="2023-05" db="EMBL/GenBank/DDBJ databases">
        <title>B98-5 Cell Line De Novo Hybrid Assembly: An Optical Mapping Approach.</title>
        <authorList>
            <person name="Kananen K."/>
            <person name="Auerbach J.A."/>
            <person name="Kautto E."/>
            <person name="Blachly J.S."/>
        </authorList>
    </citation>
    <scope>NUCLEOTIDE SEQUENCE [LARGE SCALE GENOMIC DNA]</scope>
    <source>
        <strain evidence="2">B95-8</strain>
        <tissue evidence="2">Cell line</tissue>
    </source>
</reference>
<name>A0ABQ9WD70_SAGOE</name>
<feature type="non-terminal residue" evidence="2">
    <location>
        <position position="1"/>
    </location>
</feature>
<organism evidence="2 3">
    <name type="scientific">Saguinus oedipus</name>
    <name type="common">Cotton-top tamarin</name>
    <name type="synonym">Oedipomidas oedipus</name>
    <dbReference type="NCBI Taxonomy" id="9490"/>
    <lineage>
        <taxon>Eukaryota</taxon>
        <taxon>Metazoa</taxon>
        <taxon>Chordata</taxon>
        <taxon>Craniata</taxon>
        <taxon>Vertebrata</taxon>
        <taxon>Euteleostomi</taxon>
        <taxon>Mammalia</taxon>
        <taxon>Eutheria</taxon>
        <taxon>Euarchontoglires</taxon>
        <taxon>Primates</taxon>
        <taxon>Haplorrhini</taxon>
        <taxon>Platyrrhini</taxon>
        <taxon>Cebidae</taxon>
        <taxon>Callitrichinae</taxon>
        <taxon>Saguinus</taxon>
    </lineage>
</organism>
<feature type="compositionally biased region" description="Low complexity" evidence="1">
    <location>
        <begin position="24"/>
        <end position="34"/>
    </location>
</feature>